<accession>A0A379PMU8</accession>
<dbReference type="Proteomes" id="UP000254919">
    <property type="component" value="Unassembled WGS sequence"/>
</dbReference>
<dbReference type="EMBL" id="UGVN01000003">
    <property type="protein sequence ID" value="SUE95602.1"/>
    <property type="molecule type" value="Genomic_DNA"/>
</dbReference>
<dbReference type="Pfam" id="PF07362">
    <property type="entry name" value="CcdA"/>
    <property type="match status" value="1"/>
</dbReference>
<name>A0A379PMU8_9PROT</name>
<proteinExistence type="predicted"/>
<dbReference type="AlphaFoldDB" id="A0A379PMU8"/>
<evidence type="ECO:0000256" key="1">
    <source>
        <dbReference type="ARBA" id="ARBA00022649"/>
    </source>
</evidence>
<sequence>MSRSDPAAVPSRRPTNVTLPEALLREARDLGINLSQACERGLTAEVAARRRELWLARNSQAIAAWNEHVAENDLPLAAFRSF</sequence>
<gene>
    <name evidence="2" type="ORF">NCTC13291_04490</name>
</gene>
<evidence type="ECO:0000313" key="2">
    <source>
        <dbReference type="EMBL" id="SUE95602.1"/>
    </source>
</evidence>
<dbReference type="GeneID" id="99631908"/>
<organism evidence="2 3">
    <name type="scientific">Roseomonas mucosa</name>
    <dbReference type="NCBI Taxonomy" id="207340"/>
    <lineage>
        <taxon>Bacteria</taxon>
        <taxon>Pseudomonadati</taxon>
        <taxon>Pseudomonadota</taxon>
        <taxon>Alphaproteobacteria</taxon>
        <taxon>Acetobacterales</taxon>
        <taxon>Roseomonadaceae</taxon>
        <taxon>Roseomonas</taxon>
    </lineage>
</organism>
<dbReference type="RefSeq" id="WP_019463301.1">
    <property type="nucleotide sequence ID" value="NZ_AP031465.1"/>
</dbReference>
<dbReference type="InterPro" id="IPR009956">
    <property type="entry name" value="Post-segregation_anti-tox_CcdA"/>
</dbReference>
<keyword evidence="1" id="KW-1277">Toxin-antitoxin system</keyword>
<reference evidence="2 3" key="1">
    <citation type="submission" date="2018-06" db="EMBL/GenBank/DDBJ databases">
        <authorList>
            <consortium name="Pathogen Informatics"/>
            <person name="Doyle S."/>
        </authorList>
    </citation>
    <scope>NUCLEOTIDE SEQUENCE [LARGE SCALE GENOMIC DNA]</scope>
    <source>
        <strain evidence="2 3">NCTC13291</strain>
    </source>
</reference>
<protein>
    <submittedName>
        <fullName evidence="2">Post-segregation antitoxin (Ccd killing mechanism protein) encoded by the F plasmid</fullName>
    </submittedName>
</protein>
<evidence type="ECO:0000313" key="3">
    <source>
        <dbReference type="Proteomes" id="UP000254919"/>
    </source>
</evidence>